<dbReference type="AlphaFoldDB" id="U5EKZ6"/>
<organism evidence="1">
    <name type="scientific">Corethrella appendiculata</name>
    <dbReference type="NCBI Taxonomy" id="1370023"/>
    <lineage>
        <taxon>Eukaryota</taxon>
        <taxon>Metazoa</taxon>
        <taxon>Ecdysozoa</taxon>
        <taxon>Arthropoda</taxon>
        <taxon>Hexapoda</taxon>
        <taxon>Insecta</taxon>
        <taxon>Pterygota</taxon>
        <taxon>Neoptera</taxon>
        <taxon>Endopterygota</taxon>
        <taxon>Diptera</taxon>
        <taxon>Nematocera</taxon>
        <taxon>Culicoidea</taxon>
        <taxon>Chaoboridae</taxon>
        <taxon>Corethrella</taxon>
    </lineage>
</organism>
<sequence>MFKSHLEMIGMNEPISRKARFFNTYLRSLKGSEDIRANEKKSSVFSYADISSKSIYKDSVYAAERITAPGYHYNPVSRETYGKTPRNLNISYHRK</sequence>
<dbReference type="EMBL" id="GANO01005025">
    <property type="protein sequence ID" value="JAB54846.1"/>
    <property type="molecule type" value="mRNA"/>
</dbReference>
<proteinExistence type="evidence at transcript level"/>
<dbReference type="InterPro" id="IPR031828">
    <property type="entry name" value="Myofilin"/>
</dbReference>
<accession>U5EKZ6</accession>
<protein>
    <submittedName>
        <fullName evidence="1">Putative myofilin</fullName>
    </submittedName>
</protein>
<name>U5EKZ6_9DIPT</name>
<reference evidence="1" key="1">
    <citation type="journal article" date="2014" name="Insect Biochem. Mol. Biol.">
        <title>An insight into the sialome of the frog biting fly, Corethrella appendiculata.</title>
        <authorList>
            <person name="Ribeiro J.M.C."/>
            <person name="Chagas A.C."/>
            <person name="Pham V.M."/>
            <person name="Lounibos L.P."/>
            <person name="Calvo E."/>
        </authorList>
    </citation>
    <scope>NUCLEOTIDE SEQUENCE</scope>
    <source>
        <tissue evidence="1">Salivary glands</tissue>
    </source>
</reference>
<dbReference type="Pfam" id="PF15929">
    <property type="entry name" value="Myofilin"/>
    <property type="match status" value="1"/>
</dbReference>
<evidence type="ECO:0000313" key="1">
    <source>
        <dbReference type="EMBL" id="JAB54846.1"/>
    </source>
</evidence>